<reference evidence="2 3" key="1">
    <citation type="submission" date="2011-12" db="EMBL/GenBank/DDBJ databases">
        <title>Complete sequence of Mycobacterium rhodesiae NBB3.</title>
        <authorList>
            <consortium name="US DOE Joint Genome Institute"/>
            <person name="Lucas S."/>
            <person name="Han J."/>
            <person name="Lapidus A."/>
            <person name="Cheng J.-F."/>
            <person name="Goodwin L."/>
            <person name="Pitluck S."/>
            <person name="Peters L."/>
            <person name="Mikhailova N."/>
            <person name="Gu W."/>
            <person name="Detter J.C."/>
            <person name="Han C."/>
            <person name="Tapia R."/>
            <person name="Land M."/>
            <person name="Hauser L."/>
            <person name="Kyrpides N."/>
            <person name="Ivanova N."/>
            <person name="Pagani I."/>
            <person name="Mattes T."/>
            <person name="Holmes A."/>
            <person name="Rutledge P."/>
            <person name="Paulsen I."/>
            <person name="Coleman N."/>
            <person name="Woyke T."/>
        </authorList>
    </citation>
    <scope>NUCLEOTIDE SEQUENCE [LARGE SCALE GENOMIC DNA]</scope>
    <source>
        <strain evidence="2 3">NBB3</strain>
    </source>
</reference>
<dbReference type="CDD" id="cd07043">
    <property type="entry name" value="STAS_anti-anti-sigma_factors"/>
    <property type="match status" value="1"/>
</dbReference>
<dbReference type="PROSITE" id="PS50801">
    <property type="entry name" value="STAS"/>
    <property type="match status" value="1"/>
</dbReference>
<dbReference type="InterPro" id="IPR036513">
    <property type="entry name" value="STAS_dom_sf"/>
</dbReference>
<dbReference type="AlphaFoldDB" id="G8RL26"/>
<protein>
    <submittedName>
        <fullName evidence="2">Anti-anti-sigma regulatory factor (Antagonist of anti-sigma factor)</fullName>
    </submittedName>
</protein>
<gene>
    <name evidence="2" type="ordered locus">MycrhN_0448</name>
</gene>
<dbReference type="STRING" id="710685.MycrhN_0448"/>
<organism evidence="2 3">
    <name type="scientific">Mycolicibacterium rhodesiae (strain NBB3)</name>
    <name type="common">Mycobacterium rhodesiae</name>
    <dbReference type="NCBI Taxonomy" id="710685"/>
    <lineage>
        <taxon>Bacteria</taxon>
        <taxon>Bacillati</taxon>
        <taxon>Actinomycetota</taxon>
        <taxon>Actinomycetes</taxon>
        <taxon>Mycobacteriales</taxon>
        <taxon>Mycobacteriaceae</taxon>
        <taxon>Mycolicibacterium</taxon>
    </lineage>
</organism>
<dbReference type="InterPro" id="IPR002645">
    <property type="entry name" value="STAS_dom"/>
</dbReference>
<evidence type="ECO:0000313" key="3">
    <source>
        <dbReference type="Proteomes" id="UP000005442"/>
    </source>
</evidence>
<dbReference type="HOGENOM" id="CLU_115403_2_1_11"/>
<dbReference type="PATRIC" id="fig|710685.3.peg.452"/>
<feature type="domain" description="STAS" evidence="1">
    <location>
        <begin position="22"/>
        <end position="120"/>
    </location>
</feature>
<dbReference type="Pfam" id="PF01740">
    <property type="entry name" value="STAS"/>
    <property type="match status" value="1"/>
</dbReference>
<sequence>MSTITHPQPEAARFDTRWPETGTLVITAQGEFDAANAQELVDTSLAHGGRVERLVLDMTNVDFFGTSGFSALHALNARCAGECISWASVPSAAVARLLTICDPDSALPFYSDIDGALSAVQGEPRRLLKLVPETS</sequence>
<evidence type="ECO:0000313" key="2">
    <source>
        <dbReference type="EMBL" id="AEV71088.1"/>
    </source>
</evidence>
<proteinExistence type="predicted"/>
<dbReference type="Proteomes" id="UP000005442">
    <property type="component" value="Chromosome"/>
</dbReference>
<dbReference type="RefSeq" id="WP_014208908.1">
    <property type="nucleotide sequence ID" value="NC_016604.1"/>
</dbReference>
<dbReference type="Gene3D" id="3.30.750.24">
    <property type="entry name" value="STAS domain"/>
    <property type="match status" value="1"/>
</dbReference>
<dbReference type="eggNOG" id="COG1366">
    <property type="taxonomic scope" value="Bacteria"/>
</dbReference>
<dbReference type="KEGG" id="mrh:MycrhN_0448"/>
<keyword evidence="3" id="KW-1185">Reference proteome</keyword>
<dbReference type="EMBL" id="CP003169">
    <property type="protein sequence ID" value="AEV71088.1"/>
    <property type="molecule type" value="Genomic_DNA"/>
</dbReference>
<dbReference type="SUPFAM" id="SSF52091">
    <property type="entry name" value="SpoIIaa-like"/>
    <property type="match status" value="1"/>
</dbReference>
<name>G8RL26_MYCRN</name>
<accession>G8RL26</accession>
<evidence type="ECO:0000259" key="1">
    <source>
        <dbReference type="PROSITE" id="PS50801"/>
    </source>
</evidence>